<dbReference type="FunFam" id="3.30.420.10:FF:000045">
    <property type="entry name" value="3'-5' exonuclease DinG"/>
    <property type="match status" value="1"/>
</dbReference>
<dbReference type="EMBL" id="PUFI01000014">
    <property type="protein sequence ID" value="TDG68143.1"/>
    <property type="molecule type" value="Genomic_DNA"/>
</dbReference>
<dbReference type="InterPro" id="IPR028112">
    <property type="entry name" value="DNA_PolC-type_N_I"/>
</dbReference>
<dbReference type="Pfam" id="PF07733">
    <property type="entry name" value="DNA_pol3_alpha"/>
    <property type="match status" value="1"/>
</dbReference>
<evidence type="ECO:0000313" key="19">
    <source>
        <dbReference type="Proteomes" id="UP000295681"/>
    </source>
</evidence>
<keyword evidence="6 15" id="KW-0548">Nucleotidyltransferase</keyword>
<dbReference type="Pfam" id="PF17657">
    <property type="entry name" value="DNA_pol3_finger"/>
    <property type="match status" value="1"/>
</dbReference>
<keyword evidence="10 15" id="KW-0269">Exonuclease</keyword>
<accession>A0A4R5N887</accession>
<evidence type="ECO:0000256" key="4">
    <source>
        <dbReference type="ARBA" id="ARBA00022490"/>
    </source>
</evidence>
<dbReference type="GO" id="GO:0006261">
    <property type="term" value="P:DNA-templated DNA replication"/>
    <property type="evidence" value="ECO:0007669"/>
    <property type="project" value="UniProtKB-UniRule"/>
</dbReference>
<evidence type="ECO:0000256" key="15">
    <source>
        <dbReference type="HAMAP-Rule" id="MF_00356"/>
    </source>
</evidence>
<evidence type="ECO:0000256" key="10">
    <source>
        <dbReference type="ARBA" id="ARBA00022839"/>
    </source>
</evidence>
<evidence type="ECO:0000256" key="11">
    <source>
        <dbReference type="ARBA" id="ARBA00022932"/>
    </source>
</evidence>
<dbReference type="Pfam" id="PF01336">
    <property type="entry name" value="tRNA_anti-codon"/>
    <property type="match status" value="1"/>
</dbReference>
<dbReference type="HAMAP" id="MF_00356">
    <property type="entry name" value="DNApol_PolC"/>
    <property type="match status" value="1"/>
</dbReference>
<dbReference type="InterPro" id="IPR004365">
    <property type="entry name" value="NA-bd_OB_tRNA"/>
</dbReference>
<name>A0A4R5N887_9LACO</name>
<evidence type="ECO:0000256" key="8">
    <source>
        <dbReference type="ARBA" id="ARBA00022722"/>
    </source>
</evidence>
<dbReference type="PANTHER" id="PTHR32294">
    <property type="entry name" value="DNA POLYMERASE III SUBUNIT ALPHA"/>
    <property type="match status" value="1"/>
</dbReference>
<dbReference type="InterPro" id="IPR040982">
    <property type="entry name" value="DNA_pol3_finger"/>
</dbReference>
<gene>
    <name evidence="15" type="primary">polC</name>
    <name evidence="18" type="ORF">C5L23_000449</name>
</gene>
<dbReference type="InterPro" id="IPR024754">
    <property type="entry name" value="DNA_PolC-like_N_II"/>
</dbReference>
<dbReference type="Gene3D" id="3.30.1900.20">
    <property type="match status" value="2"/>
</dbReference>
<comment type="caution">
    <text evidence="18">The sequence shown here is derived from an EMBL/GenBank/DDBJ whole genome shotgun (WGS) entry which is preliminary data.</text>
</comment>
<dbReference type="InterPro" id="IPR004013">
    <property type="entry name" value="PHP_dom"/>
</dbReference>
<dbReference type="PANTHER" id="PTHR32294:SF5">
    <property type="entry name" value="DNA POLYMERASE III POLC-TYPE"/>
    <property type="match status" value="1"/>
</dbReference>
<evidence type="ECO:0000256" key="6">
    <source>
        <dbReference type="ARBA" id="ARBA00022695"/>
    </source>
</evidence>
<evidence type="ECO:0000259" key="17">
    <source>
        <dbReference type="SMART" id="SM00481"/>
    </source>
</evidence>
<dbReference type="NCBIfam" id="NF001688">
    <property type="entry name" value="PRK00448.1"/>
    <property type="match status" value="1"/>
</dbReference>
<dbReference type="Gene3D" id="3.20.20.140">
    <property type="entry name" value="Metal-dependent hydrolases"/>
    <property type="match status" value="2"/>
</dbReference>
<dbReference type="Gene3D" id="1.10.150.700">
    <property type="entry name" value="PolC, middle finger domain"/>
    <property type="match status" value="1"/>
</dbReference>
<dbReference type="Gene3D" id="2.40.50.140">
    <property type="entry name" value="Nucleic acid-binding proteins"/>
    <property type="match status" value="1"/>
</dbReference>
<dbReference type="Pfam" id="PF14480">
    <property type="entry name" value="DNA_pol3_a_NI"/>
    <property type="match status" value="1"/>
</dbReference>
<keyword evidence="5 15" id="KW-0808">Transferase</keyword>
<dbReference type="Gene3D" id="6.10.140.1510">
    <property type="match status" value="1"/>
</dbReference>
<dbReference type="InterPro" id="IPR029460">
    <property type="entry name" value="DNAPol_HHH"/>
</dbReference>
<organism evidence="18 19">
    <name type="scientific">Leuconostoc fallax</name>
    <dbReference type="NCBI Taxonomy" id="1251"/>
    <lineage>
        <taxon>Bacteria</taxon>
        <taxon>Bacillati</taxon>
        <taxon>Bacillota</taxon>
        <taxon>Bacilli</taxon>
        <taxon>Lactobacillales</taxon>
        <taxon>Lactobacillaceae</taxon>
        <taxon>Leuconostoc</taxon>
    </lineage>
</organism>
<dbReference type="GO" id="GO:0003887">
    <property type="term" value="F:DNA-directed DNA polymerase activity"/>
    <property type="evidence" value="ECO:0007669"/>
    <property type="project" value="UniProtKB-UniRule"/>
</dbReference>
<evidence type="ECO:0000256" key="7">
    <source>
        <dbReference type="ARBA" id="ARBA00022705"/>
    </source>
</evidence>
<dbReference type="GO" id="GO:0005737">
    <property type="term" value="C:cytoplasm"/>
    <property type="evidence" value="ECO:0007669"/>
    <property type="project" value="UniProtKB-SubCell"/>
</dbReference>
<feature type="domain" description="Polymerase/histidinol phosphatase N-terminal" evidence="17">
    <location>
        <begin position="330"/>
        <end position="397"/>
    </location>
</feature>
<keyword evidence="8 15" id="KW-0540">Nuclease</keyword>
<keyword evidence="4 15" id="KW-0963">Cytoplasm</keyword>
<comment type="similarity">
    <text evidence="15">Belongs to the DNA polymerase type-C family. PolC subfamily.</text>
</comment>
<keyword evidence="11 15" id="KW-0239">DNA-directed DNA polymerase</keyword>
<evidence type="ECO:0000256" key="3">
    <source>
        <dbReference type="ARBA" id="ARBA00012417"/>
    </source>
</evidence>
<keyword evidence="7 15" id="KW-0235">DNA replication</keyword>
<dbReference type="InterPro" id="IPR012340">
    <property type="entry name" value="NA-bd_OB-fold"/>
</dbReference>
<dbReference type="CDD" id="cd06127">
    <property type="entry name" value="DEDDh"/>
    <property type="match status" value="1"/>
</dbReference>
<dbReference type="RefSeq" id="WP_133264412.1">
    <property type="nucleotide sequence ID" value="NZ_JAGYGP010000001.1"/>
</dbReference>
<dbReference type="Pfam" id="PF14579">
    <property type="entry name" value="HHH_6"/>
    <property type="match status" value="1"/>
</dbReference>
<comment type="catalytic activity">
    <reaction evidence="13 15">
        <text>DNA(n) + a 2'-deoxyribonucleoside 5'-triphosphate = DNA(n+1) + diphosphate</text>
        <dbReference type="Rhea" id="RHEA:22508"/>
        <dbReference type="Rhea" id="RHEA-COMP:17339"/>
        <dbReference type="Rhea" id="RHEA-COMP:17340"/>
        <dbReference type="ChEBI" id="CHEBI:33019"/>
        <dbReference type="ChEBI" id="CHEBI:61560"/>
        <dbReference type="ChEBI" id="CHEBI:173112"/>
        <dbReference type="EC" id="2.7.7.7"/>
    </reaction>
</comment>
<dbReference type="EC" id="2.7.7.7" evidence="3 15"/>
<evidence type="ECO:0000256" key="5">
    <source>
        <dbReference type="ARBA" id="ARBA00022679"/>
    </source>
</evidence>
<evidence type="ECO:0000256" key="2">
    <source>
        <dbReference type="ARBA" id="ARBA00004496"/>
    </source>
</evidence>
<dbReference type="SMART" id="SM00481">
    <property type="entry name" value="POLIIIAc"/>
    <property type="match status" value="1"/>
</dbReference>
<dbReference type="NCBIfam" id="TIGR01405">
    <property type="entry name" value="polC_Gram_pos"/>
    <property type="match status" value="1"/>
</dbReference>
<sequence>MSLTQQEQLNQLIQQIDLPEEIRPDFQEGYIERVDVSPVNKTWSFVIHLTTFLPANTFLQFEQYLKQSFTQIAQVHIQIETVSETIAEHDITDYWHIALDKMGVSHAIAHQLTNNTLLKLAQHDVTIGVGATILYQNLTHDLLHNLTNIYQEFGFPQLNFTATLDEALAAQIHDSVAQHHEKVQQDVQKAIEANKQSKPKKSNDGTALTLGKKISIDTDIKQLVDIVDEEKLVVVEGYIFAQEIRELRSGRKLLTIKLTDYSSSISAKKFSNNENDEAVFENIQKGMWVRLRGNIQEDQYQRELALNIYDLQVVDHQERQEPYDGETKRVELHVHSNMSAMDAVTDYAKVAQLAKSWGDTALAITDTGNVQGFPEAVAAGKKTGMKMIYGMEANLVEDGEPIAFNLAPVSLLDADTIYVAFDLETTGLSAVSDHIIELSAVKMQLGNVIDKFSEYINPGFPLSEFTINLTSITDTMVANADPEETTLNRFREWCGDAILVGHNVTFDVGFMNAGYARYHQEPLANPVIDTLPLTRWLYPDYRSYRLGTIAKKFNINLEQAHRAIFDSETTGHIAWREIKEVKERFDIQSHDQLNDHMTDGHAWKHGRPVHATLLVQNETGLKNLYKLVSRSNVEFFNRVPRIPRSILNQYRDGLIVGSGDTGGEVIVTLIEKGRAEAEKKAQYYDYLEIQPTANYAPMLESQLIASPEALQSILKDMISLGHDLDKPVVVTGDVKYTNPEDKIYRQILLATQPGNPQNRTELPDNYFKTTQELLDDFSFLGEALAREVVIDNTHVIANRLEAIMPLKDGSYPPNIPGADEELRQMTLQTAKEWYGEPIPELIQARIDKELKAIIGNGFAPHYIISQRLVSKSNKDGYLVGSRGSVGSSFVATMVGITEVNPLPPHYRSVHGDYLEFVDPKEYESGYDLPEKEDPNHSGEFLIGDGQNIPFETFMGFTGNKVPDIDLNFSGDYQPLAHNYMKVLFGEHNVYRAGTIATVAEKTAFGYVKGYERDHEVNYRGTEEERLAAGVTGIKRTTGQHPGGILIVPREYEIYDFTPVQYPADDQKSLWQTTHMDYHSIHDNLLKMDILGHDDPTMIRTLKDMTGIDPKTIPASDPGVMSLFTSTEALGVTPEQIFSKTGTLGLPEFGTNFVRGMLEETQPHSYSELLQISGLSHGTDVWLGNANELIHNGTATIGTVIGTRDKIMTDLINWGIESADAFNIMEKVRKGKGITDEYQKVLRDGGIPEWYIQSMLKIKYMFPRAHAAAYVLMALRIAYFKVYMPTIYYAAYFSVRASMFDIEAMSRGKETTKAALQKIKSLGNEGTAKDKETQTVLEMANEALERGIIFDMVDLERSQATEWIIDGNHLVAPFNAIPGLGDNVANQIVAARAEKPFLSKEDLKKRGKVSQTIIEFLTQNSALDGMPDENQLSLFDF</sequence>
<comment type="function">
    <text evidence="1 15">Required for replicative DNA synthesis. This DNA polymerase also exhibits 3' to 5' exonuclease activity.</text>
</comment>
<keyword evidence="9 15" id="KW-0378">Hydrolase</keyword>
<dbReference type="InterPro" id="IPR012337">
    <property type="entry name" value="RNaseH-like_sf"/>
</dbReference>
<dbReference type="InterPro" id="IPR011708">
    <property type="entry name" value="DNA_pol3_alpha_NTPase_dom"/>
</dbReference>
<protein>
    <recommendedName>
        <fullName evidence="14 15">DNA polymerase III PolC-type</fullName>
        <shortName evidence="15">PolIII</shortName>
        <ecNumber evidence="3 15">2.7.7.7</ecNumber>
    </recommendedName>
</protein>
<evidence type="ECO:0000256" key="1">
    <source>
        <dbReference type="ARBA" id="ARBA00003452"/>
    </source>
</evidence>
<feature type="domain" description="Exonuclease" evidence="16">
    <location>
        <begin position="417"/>
        <end position="583"/>
    </location>
</feature>
<dbReference type="CDD" id="cd07435">
    <property type="entry name" value="PHP_PolIIIA_POLC"/>
    <property type="match status" value="1"/>
</dbReference>
<dbReference type="CDD" id="cd04484">
    <property type="entry name" value="polC_OBF"/>
    <property type="match status" value="1"/>
</dbReference>
<dbReference type="InterPro" id="IPR044923">
    <property type="entry name" value="PolC_middle_finger_sf"/>
</dbReference>
<dbReference type="GO" id="GO:0008408">
    <property type="term" value="F:3'-5' exonuclease activity"/>
    <property type="evidence" value="ECO:0007669"/>
    <property type="project" value="UniProtKB-UniRule"/>
</dbReference>
<dbReference type="Gene3D" id="3.30.420.10">
    <property type="entry name" value="Ribonuclease H-like superfamily/Ribonuclease H"/>
    <property type="match status" value="1"/>
</dbReference>
<evidence type="ECO:0000259" key="16">
    <source>
        <dbReference type="SMART" id="SM00479"/>
    </source>
</evidence>
<evidence type="ECO:0000256" key="13">
    <source>
        <dbReference type="ARBA" id="ARBA00049244"/>
    </source>
</evidence>
<dbReference type="Pfam" id="PF02811">
    <property type="entry name" value="PHP"/>
    <property type="match status" value="1"/>
</dbReference>
<dbReference type="Pfam" id="PF11490">
    <property type="entry name" value="DNA_pol3_a_NII"/>
    <property type="match status" value="1"/>
</dbReference>
<dbReference type="SUPFAM" id="SSF50249">
    <property type="entry name" value="Nucleic acid-binding proteins"/>
    <property type="match status" value="1"/>
</dbReference>
<dbReference type="NCBIfam" id="TIGR00573">
    <property type="entry name" value="dnaq"/>
    <property type="match status" value="1"/>
</dbReference>
<dbReference type="Gene3D" id="1.10.150.870">
    <property type="match status" value="1"/>
</dbReference>
<proteinExistence type="inferred from homology"/>
<evidence type="ECO:0000256" key="14">
    <source>
        <dbReference type="ARBA" id="ARBA00070925"/>
    </source>
</evidence>
<dbReference type="InterPro" id="IPR003141">
    <property type="entry name" value="Pol/His_phosphatase_N"/>
</dbReference>
<evidence type="ECO:0000313" key="18">
    <source>
        <dbReference type="EMBL" id="TDG68143.1"/>
    </source>
</evidence>
<dbReference type="InterPro" id="IPR013520">
    <property type="entry name" value="Ribonucl_H"/>
</dbReference>
<dbReference type="Proteomes" id="UP000295681">
    <property type="component" value="Unassembled WGS sequence"/>
</dbReference>
<dbReference type="InterPro" id="IPR004805">
    <property type="entry name" value="DnaE2/DnaE/PolC"/>
</dbReference>
<dbReference type="GO" id="GO:0003677">
    <property type="term" value="F:DNA binding"/>
    <property type="evidence" value="ECO:0007669"/>
    <property type="project" value="UniProtKB-UniRule"/>
</dbReference>
<dbReference type="SUPFAM" id="SSF160975">
    <property type="entry name" value="AF1531-like"/>
    <property type="match status" value="1"/>
</dbReference>
<dbReference type="SMART" id="SM00479">
    <property type="entry name" value="EXOIII"/>
    <property type="match status" value="1"/>
</dbReference>
<dbReference type="STRING" id="907931.GCA_000165675_00881"/>
<reference evidence="18 19" key="1">
    <citation type="journal article" date="2019" name="Appl. Microbiol. Biotechnol.">
        <title>Uncovering carbohydrate metabolism through a genotype-phenotype association study of 56 lactic acid bacteria genomes.</title>
        <authorList>
            <person name="Buron-Moles G."/>
            <person name="Chailyan A."/>
            <person name="Dolejs I."/>
            <person name="Forster J."/>
            <person name="Miks M.H."/>
        </authorList>
    </citation>
    <scope>NUCLEOTIDE SEQUENCE [LARGE SCALE GENOMIC DNA]</scope>
    <source>
        <strain evidence="18 19">ATCC 700006</strain>
    </source>
</reference>
<evidence type="ECO:0000256" key="9">
    <source>
        <dbReference type="ARBA" id="ARBA00022801"/>
    </source>
</evidence>
<dbReference type="Pfam" id="PF00929">
    <property type="entry name" value="RNase_T"/>
    <property type="match status" value="1"/>
</dbReference>
<comment type="subcellular location">
    <subcellularLocation>
        <location evidence="2 15">Cytoplasm</location>
    </subcellularLocation>
</comment>
<keyword evidence="19" id="KW-1185">Reference proteome</keyword>
<dbReference type="InterPro" id="IPR006054">
    <property type="entry name" value="DnaQ"/>
</dbReference>
<dbReference type="InterPro" id="IPR036397">
    <property type="entry name" value="RNaseH_sf"/>
</dbReference>
<dbReference type="InterPro" id="IPR006308">
    <property type="entry name" value="Pol_III_a_PolC-type_gram_pos"/>
</dbReference>
<comment type="function">
    <text evidence="12">DNA polymerase III is a complex, multichain enzyme responsible for most of the replicative synthesis in bacteria. This DNA polymerase also exhibits 3' to 5' exonuclease activity. The alpha chain is the DNA polymerase.</text>
</comment>
<dbReference type="SUPFAM" id="SSF53098">
    <property type="entry name" value="Ribonuclease H-like"/>
    <property type="match status" value="1"/>
</dbReference>
<evidence type="ECO:0000256" key="12">
    <source>
        <dbReference type="ARBA" id="ARBA00025611"/>
    </source>
</evidence>